<evidence type="ECO:0000259" key="6">
    <source>
        <dbReference type="Pfam" id="PF25917"/>
    </source>
</evidence>
<dbReference type="SUPFAM" id="SSF111369">
    <property type="entry name" value="HlyD-like secretion proteins"/>
    <property type="match status" value="1"/>
</dbReference>
<evidence type="ECO:0000256" key="1">
    <source>
        <dbReference type="ARBA" id="ARBA00004196"/>
    </source>
</evidence>
<dbReference type="Gene3D" id="2.40.420.20">
    <property type="match status" value="1"/>
</dbReference>
<evidence type="ECO:0000313" key="10">
    <source>
        <dbReference type="Proteomes" id="UP001597206"/>
    </source>
</evidence>
<feature type="domain" description="Multidrug resistance protein MdtA-like barrel-sandwich hybrid" evidence="6">
    <location>
        <begin position="79"/>
        <end position="213"/>
    </location>
</feature>
<accession>A0ABW3PIL8</accession>
<evidence type="ECO:0000259" key="8">
    <source>
        <dbReference type="Pfam" id="PF25967"/>
    </source>
</evidence>
<feature type="transmembrane region" description="Helical" evidence="4">
    <location>
        <begin position="12"/>
        <end position="32"/>
    </location>
</feature>
<dbReference type="Gene3D" id="2.40.30.170">
    <property type="match status" value="1"/>
</dbReference>
<comment type="subcellular location">
    <subcellularLocation>
        <location evidence="1">Cell envelope</location>
    </subcellularLocation>
</comment>
<dbReference type="EMBL" id="JBHTLN010000002">
    <property type="protein sequence ID" value="MFD1123336.1"/>
    <property type="molecule type" value="Genomic_DNA"/>
</dbReference>
<evidence type="ECO:0000256" key="4">
    <source>
        <dbReference type="SAM" id="Phobius"/>
    </source>
</evidence>
<keyword evidence="4" id="KW-0472">Membrane</keyword>
<name>A0ABW3PIL8_9PROT</name>
<dbReference type="Pfam" id="PF25876">
    <property type="entry name" value="HH_MFP_RND"/>
    <property type="match status" value="1"/>
</dbReference>
<feature type="domain" description="Multidrug resistance protein MdtA-like C-terminal permuted SH3" evidence="8">
    <location>
        <begin position="317"/>
        <end position="369"/>
    </location>
</feature>
<keyword evidence="10" id="KW-1185">Reference proteome</keyword>
<comment type="caution">
    <text evidence="9">The sequence shown here is derived from an EMBL/GenBank/DDBJ whole genome shotgun (WGS) entry which is preliminary data.</text>
</comment>
<dbReference type="Pfam" id="PF25954">
    <property type="entry name" value="Beta-barrel_RND_2"/>
    <property type="match status" value="1"/>
</dbReference>
<dbReference type="RefSeq" id="WP_379034912.1">
    <property type="nucleotide sequence ID" value="NZ_JBHTLN010000002.1"/>
</dbReference>
<dbReference type="Gene3D" id="2.40.50.100">
    <property type="match status" value="1"/>
</dbReference>
<gene>
    <name evidence="9" type="ORF">ACFQ2T_12520</name>
</gene>
<feature type="domain" description="CusB-like beta-barrel" evidence="7">
    <location>
        <begin position="238"/>
        <end position="308"/>
    </location>
</feature>
<dbReference type="InterPro" id="IPR058624">
    <property type="entry name" value="MdtA-like_HH"/>
</dbReference>
<dbReference type="InterPro" id="IPR058627">
    <property type="entry name" value="MdtA-like_C"/>
</dbReference>
<reference evidence="10" key="1">
    <citation type="journal article" date="2019" name="Int. J. Syst. Evol. Microbiol.">
        <title>The Global Catalogue of Microorganisms (GCM) 10K type strain sequencing project: providing services to taxonomists for standard genome sequencing and annotation.</title>
        <authorList>
            <consortium name="The Broad Institute Genomics Platform"/>
            <consortium name="The Broad Institute Genome Sequencing Center for Infectious Disease"/>
            <person name="Wu L."/>
            <person name="Ma J."/>
        </authorList>
    </citation>
    <scope>NUCLEOTIDE SEQUENCE [LARGE SCALE GENOMIC DNA]</scope>
    <source>
        <strain evidence="10">CCUG 58411</strain>
    </source>
</reference>
<protein>
    <submittedName>
        <fullName evidence="9">Efflux RND transporter periplasmic adaptor subunit</fullName>
    </submittedName>
</protein>
<evidence type="ECO:0000259" key="5">
    <source>
        <dbReference type="Pfam" id="PF25876"/>
    </source>
</evidence>
<organism evidence="9 10">
    <name type="scientific">Methylophilus flavus</name>
    <dbReference type="NCBI Taxonomy" id="640084"/>
    <lineage>
        <taxon>Bacteria</taxon>
        <taxon>Pseudomonadati</taxon>
        <taxon>Pseudomonadota</taxon>
        <taxon>Betaproteobacteria</taxon>
        <taxon>Nitrosomonadales</taxon>
        <taxon>Methylophilaceae</taxon>
        <taxon>Methylophilus</taxon>
    </lineage>
</organism>
<dbReference type="Pfam" id="PF25967">
    <property type="entry name" value="RND-MFP_C"/>
    <property type="match status" value="1"/>
</dbReference>
<dbReference type="PANTHER" id="PTHR30469:SF37">
    <property type="entry name" value="RAGD PROTEIN"/>
    <property type="match status" value="1"/>
</dbReference>
<dbReference type="PANTHER" id="PTHR30469">
    <property type="entry name" value="MULTIDRUG RESISTANCE PROTEIN MDTA"/>
    <property type="match status" value="1"/>
</dbReference>
<feature type="domain" description="Multidrug resistance protein MdtA-like alpha-helical hairpin" evidence="5">
    <location>
        <begin position="118"/>
        <end position="179"/>
    </location>
</feature>
<evidence type="ECO:0000313" key="9">
    <source>
        <dbReference type="EMBL" id="MFD1123336.1"/>
    </source>
</evidence>
<keyword evidence="3" id="KW-0813">Transport</keyword>
<keyword evidence="4" id="KW-1133">Transmembrane helix</keyword>
<evidence type="ECO:0000256" key="3">
    <source>
        <dbReference type="ARBA" id="ARBA00022448"/>
    </source>
</evidence>
<keyword evidence="4" id="KW-0812">Transmembrane</keyword>
<dbReference type="InterPro" id="IPR006143">
    <property type="entry name" value="RND_pump_MFP"/>
</dbReference>
<dbReference type="InterPro" id="IPR058792">
    <property type="entry name" value="Beta-barrel_RND_2"/>
</dbReference>
<dbReference type="Pfam" id="PF25917">
    <property type="entry name" value="BSH_RND"/>
    <property type="match status" value="1"/>
</dbReference>
<dbReference type="Gene3D" id="1.10.287.470">
    <property type="entry name" value="Helix hairpin bin"/>
    <property type="match status" value="1"/>
</dbReference>
<dbReference type="NCBIfam" id="TIGR01730">
    <property type="entry name" value="RND_mfp"/>
    <property type="match status" value="1"/>
</dbReference>
<sequence>MTSNTPGASRGLKLSGLILALIAIGIVIAGITSRASHHAKLKDWTKEQAVPTVSVIQPGGAVEGNQLILPGRFEAFARAPIYARVSGYLKSWKVDIGGAVKTGQLLAELETPDLDQELLQAKADLASTQANVSLAETTAKRWQDMLKTQSIARQEVDEKLGDYKSKQALVKASEANVQRLQALKGFASIVAPFDGSVTARNTDTGALINAGSSGANSSGTGAQPLFEVSNTRKLRLYINVPQNYVSHIRPGSKATFNVPEYPDSRFDATIQSTSGAINASSGTTLVQLLVDNAAGKFLPGGFANVNLQLKEAVGILSIPASALIFDQNGLKVATVNAENKVSLKTITIARDLGKTLEIQSGLSANDQVIENPPDGVTDGTLVKVAKAVFQPEQKNKGK</sequence>
<evidence type="ECO:0000256" key="2">
    <source>
        <dbReference type="ARBA" id="ARBA00009477"/>
    </source>
</evidence>
<proteinExistence type="inferred from homology"/>
<dbReference type="Proteomes" id="UP001597206">
    <property type="component" value="Unassembled WGS sequence"/>
</dbReference>
<dbReference type="InterPro" id="IPR058625">
    <property type="entry name" value="MdtA-like_BSH"/>
</dbReference>
<comment type="similarity">
    <text evidence="2">Belongs to the membrane fusion protein (MFP) (TC 8.A.1) family.</text>
</comment>
<evidence type="ECO:0000259" key="7">
    <source>
        <dbReference type="Pfam" id="PF25954"/>
    </source>
</evidence>